<evidence type="ECO:0000256" key="12">
    <source>
        <dbReference type="ARBA" id="ARBA00043952"/>
    </source>
</evidence>
<keyword evidence="7" id="KW-0256">Endoplasmic reticulum</keyword>
<evidence type="ECO:0000256" key="9">
    <source>
        <dbReference type="ARBA" id="ARBA00022989"/>
    </source>
</evidence>
<dbReference type="PANTHER" id="PTHR12692:SF0">
    <property type="entry name" value="GH11935P"/>
    <property type="match status" value="1"/>
</dbReference>
<dbReference type="InterPro" id="IPR021149">
    <property type="entry name" value="OligosaccharylTrfase_OST3/OST6"/>
</dbReference>
<protein>
    <submittedName>
        <fullName evidence="15">Tumor suppressor candidate 3</fullName>
    </submittedName>
</protein>
<comment type="similarity">
    <text evidence="3">Belongs to the OST3/OST6 family.</text>
</comment>
<dbReference type="InterPro" id="IPR036249">
    <property type="entry name" value="Thioredoxin-like_sf"/>
</dbReference>
<reference evidence="15" key="1">
    <citation type="submission" date="2016-11" db="EMBL/GenBank/DDBJ databases">
        <title>Venom-gland transcriptomics and venom proteomics of the black-back scorpion (Hadrurus spadix) reveal detectability challenges and an unexplored realm of animal toxin diversity.</title>
        <authorList>
            <person name="Rokyta D.R."/>
            <person name="Ward M.J."/>
        </authorList>
    </citation>
    <scope>NUCLEOTIDE SEQUENCE</scope>
    <source>
        <tissue evidence="15">Venom gland</tissue>
    </source>
</reference>
<evidence type="ECO:0000256" key="2">
    <source>
        <dbReference type="ARBA" id="ARBA00004477"/>
    </source>
</evidence>
<organism evidence="15">
    <name type="scientific">Hadrurus spadix</name>
    <dbReference type="NCBI Taxonomy" id="141984"/>
    <lineage>
        <taxon>Eukaryota</taxon>
        <taxon>Metazoa</taxon>
        <taxon>Ecdysozoa</taxon>
        <taxon>Arthropoda</taxon>
        <taxon>Chelicerata</taxon>
        <taxon>Arachnida</taxon>
        <taxon>Scorpiones</taxon>
        <taxon>Iurida</taxon>
        <taxon>Iuroidea</taxon>
        <taxon>Hadrurus</taxon>
    </lineage>
</organism>
<dbReference type="EMBL" id="GFAH01000646">
    <property type="protein sequence ID" value="JAV47743.1"/>
    <property type="molecule type" value="Transcribed_RNA"/>
</dbReference>
<accession>A0A1W7R9C2</accession>
<keyword evidence="9 13" id="KW-1133">Transmembrane helix</keyword>
<sequence length="344" mass="38834">MATKFCGYIAVLLLFLSCLRCVTGNTKRKEMQTLGERVQQLMDMSAKRPIIRLNGEKFRQYVRASPRNYSFIIMLTALSPHRQCIVCRHAHDEFQIVANSWRYSQMYSNKLFFGIVDFDEGPDVFTSLGQNSAPVFLHFPEKGKPKKADQMDIQRIGFAAETISRWIGERTDIQMRVFRPPNYSGTIALVILFALIGALLYMRRNNLDFLYNKTSWGLAALCVVFAMTSGQMWNHIRGPPFMHRTNRGNVAYIHGSSGGQFIIETYIVIILNAAIVFGVILLNEAAASKGESKKQKIMALIGLATVAIFFSLLLSIFRSKAHGYPYSVAWTLPVALSLLSFCIT</sequence>
<dbReference type="Pfam" id="PF04756">
    <property type="entry name" value="OST3_OST6"/>
    <property type="match status" value="1"/>
</dbReference>
<evidence type="ECO:0000256" key="5">
    <source>
        <dbReference type="ARBA" id="ARBA00022692"/>
    </source>
</evidence>
<evidence type="ECO:0000256" key="3">
    <source>
        <dbReference type="ARBA" id="ARBA00009561"/>
    </source>
</evidence>
<evidence type="ECO:0000256" key="8">
    <source>
        <dbReference type="ARBA" id="ARBA00022842"/>
    </source>
</evidence>
<keyword evidence="8" id="KW-0460">Magnesium</keyword>
<dbReference type="PANTHER" id="PTHR12692">
    <property type="entry name" value="DOLICHYL-DIPHOSPHOOLIGOSACCHARIDE--PROTEIN GLYCOSYLTRANSFERASE-RELATED"/>
    <property type="match status" value="1"/>
</dbReference>
<evidence type="ECO:0000256" key="4">
    <source>
        <dbReference type="ARBA" id="ARBA00022448"/>
    </source>
</evidence>
<evidence type="ECO:0000256" key="1">
    <source>
        <dbReference type="ARBA" id="ARBA00002791"/>
    </source>
</evidence>
<dbReference type="AlphaFoldDB" id="A0A1W7R9C2"/>
<comment type="pathway">
    <text evidence="12">Protein modification.</text>
</comment>
<keyword evidence="5 13" id="KW-0812">Transmembrane</keyword>
<evidence type="ECO:0000256" key="6">
    <source>
        <dbReference type="ARBA" id="ARBA00022729"/>
    </source>
</evidence>
<dbReference type="Gene3D" id="3.40.30.10">
    <property type="entry name" value="Glutaredoxin"/>
    <property type="match status" value="1"/>
</dbReference>
<proteinExistence type="inferred from homology"/>
<keyword evidence="10 13" id="KW-0472">Membrane</keyword>
<dbReference type="FunFam" id="3.40.30.10:FF:000009">
    <property type="entry name" value="Tumor suppressor candidate 3"/>
    <property type="match status" value="1"/>
</dbReference>
<comment type="function">
    <text evidence="1">Subunit of the oligosaccharyl transferase (OST) complex that catalyzes the initial transfer of a defined glycan (Glc(3)Man(9)GlcNAc(2) in eukaryotes) from the lipid carrier dolichol-pyrophosphate to an asparagine residue within an Asn-X-Ser/Thr consensus motif in nascent polypeptide chains, the first step in protein N-glycosylation. N-glycosylation occurs cotranslationally and the complex associates with the Sec61 complex at the channel-forming translocon complex that mediates protein translocation across the endoplasmic reticulum (ER). All subunits are required for a maximal enzyme activity.</text>
</comment>
<feature type="transmembrane region" description="Helical" evidence="13">
    <location>
        <begin position="323"/>
        <end position="343"/>
    </location>
</feature>
<evidence type="ECO:0000256" key="13">
    <source>
        <dbReference type="SAM" id="Phobius"/>
    </source>
</evidence>
<dbReference type="SUPFAM" id="SSF52833">
    <property type="entry name" value="Thioredoxin-like"/>
    <property type="match status" value="1"/>
</dbReference>
<dbReference type="GO" id="GO:0018279">
    <property type="term" value="P:protein N-linked glycosylation via asparagine"/>
    <property type="evidence" value="ECO:0007669"/>
    <property type="project" value="TreeGrafter"/>
</dbReference>
<evidence type="ECO:0000256" key="14">
    <source>
        <dbReference type="SAM" id="SignalP"/>
    </source>
</evidence>
<feature type="signal peptide" evidence="14">
    <location>
        <begin position="1"/>
        <end position="24"/>
    </location>
</feature>
<feature type="chain" id="PRO_5012935963" evidence="14">
    <location>
        <begin position="25"/>
        <end position="344"/>
    </location>
</feature>
<dbReference type="GO" id="GO:0008250">
    <property type="term" value="C:oligosaccharyltransferase complex"/>
    <property type="evidence" value="ECO:0007669"/>
    <property type="project" value="TreeGrafter"/>
</dbReference>
<comment type="subcellular location">
    <subcellularLocation>
        <location evidence="2">Endoplasmic reticulum membrane</location>
        <topology evidence="2">Multi-pass membrane protein</topology>
    </subcellularLocation>
</comment>
<dbReference type="GO" id="GO:0015693">
    <property type="term" value="P:magnesium ion transport"/>
    <property type="evidence" value="ECO:0007669"/>
    <property type="project" value="UniProtKB-ARBA"/>
</dbReference>
<feature type="transmembrane region" description="Helical" evidence="13">
    <location>
        <begin position="183"/>
        <end position="202"/>
    </location>
</feature>
<keyword evidence="11" id="KW-1015">Disulfide bond</keyword>
<keyword evidence="4" id="KW-0813">Transport</keyword>
<feature type="transmembrane region" description="Helical" evidence="13">
    <location>
        <begin position="266"/>
        <end position="285"/>
    </location>
</feature>
<feature type="transmembrane region" description="Helical" evidence="13">
    <location>
        <begin position="297"/>
        <end position="317"/>
    </location>
</feature>
<keyword evidence="6 14" id="KW-0732">Signal</keyword>
<evidence type="ECO:0000313" key="15">
    <source>
        <dbReference type="EMBL" id="JAV47743.1"/>
    </source>
</evidence>
<dbReference type="PROSITE" id="PS51257">
    <property type="entry name" value="PROKAR_LIPOPROTEIN"/>
    <property type="match status" value="1"/>
</dbReference>
<name>A0A1W7R9C2_9SCOR</name>
<feature type="transmembrane region" description="Helical" evidence="13">
    <location>
        <begin position="214"/>
        <end position="233"/>
    </location>
</feature>
<evidence type="ECO:0000256" key="7">
    <source>
        <dbReference type="ARBA" id="ARBA00022824"/>
    </source>
</evidence>
<evidence type="ECO:0000256" key="11">
    <source>
        <dbReference type="ARBA" id="ARBA00023157"/>
    </source>
</evidence>
<evidence type="ECO:0000256" key="10">
    <source>
        <dbReference type="ARBA" id="ARBA00023136"/>
    </source>
</evidence>